<sequence length="238" mass="24642" precursor="true">MKLLIDAGNTRVKWALHDGRDWLAQGAVSHADIPTLAAVWAGYPIRSVHAASVASAAVTAALEAAAPQPVQWVRSQRDGGGVCNHYRDPGEQGADRWLAVLAARELSAGDVVVACAGTALTVEALTAEGDYLGGLILPGHALMLESLARGTANLNRVPGQVVAFPQGTADALASGAVDALCGAIERMRHRLAETTGRGQAELLLTGGDAERLAPWLAAPLRIVDNLVLMGLLKVAGES</sequence>
<comment type="similarity">
    <text evidence="14 16">Belongs to the type III pantothenate kinase family.</text>
</comment>
<dbReference type="AlphaFoldDB" id="B9YY21"/>
<proteinExistence type="inferred from homology"/>
<comment type="caution">
    <text evidence="17">The sequence shown here is derived from an EMBL/GenBank/DDBJ whole genome shotgun (WGS) entry which is preliminary data.</text>
</comment>
<evidence type="ECO:0000256" key="14">
    <source>
        <dbReference type="ARBA" id="ARBA00038036"/>
    </source>
</evidence>
<feature type="binding site" evidence="16">
    <location>
        <begin position="93"/>
        <end position="96"/>
    </location>
    <ligand>
        <name>substrate</name>
    </ligand>
</feature>
<dbReference type="InterPro" id="IPR004619">
    <property type="entry name" value="Type_III_PanK"/>
</dbReference>
<dbReference type="EMBL" id="ACIS01000001">
    <property type="protein sequence ID" value="EEG10021.1"/>
    <property type="molecule type" value="Genomic_DNA"/>
</dbReference>
<keyword evidence="9 16" id="KW-0547">Nucleotide-binding</keyword>
<feature type="binding site" evidence="16">
    <location>
        <position position="86"/>
    </location>
    <ligand>
        <name>substrate</name>
    </ligand>
</feature>
<feature type="binding site" evidence="16">
    <location>
        <begin position="6"/>
        <end position="13"/>
    </location>
    <ligand>
        <name>ATP</name>
        <dbReference type="ChEBI" id="CHEBI:30616"/>
    </ligand>
</feature>
<evidence type="ECO:0000256" key="1">
    <source>
        <dbReference type="ARBA" id="ARBA00001206"/>
    </source>
</evidence>
<comment type="subcellular location">
    <subcellularLocation>
        <location evidence="3 16">Cytoplasm</location>
    </subcellularLocation>
</comment>
<keyword evidence="18" id="KW-1185">Reference proteome</keyword>
<keyword evidence="13 16" id="KW-0173">Coenzyme A biosynthesis</keyword>
<comment type="cofactor">
    <cofactor evidence="16">
        <name>NH4(+)</name>
        <dbReference type="ChEBI" id="CHEBI:28938"/>
    </cofactor>
    <cofactor evidence="16">
        <name>K(+)</name>
        <dbReference type="ChEBI" id="CHEBI:29103"/>
    </cofactor>
    <text evidence="16">A monovalent cation. Ammonium or potassium.</text>
</comment>
<dbReference type="RefSeq" id="WP_008952023.1">
    <property type="nucleotide sequence ID" value="NZ_ACIS01000001.1"/>
</dbReference>
<evidence type="ECO:0000256" key="9">
    <source>
        <dbReference type="ARBA" id="ARBA00022741"/>
    </source>
</evidence>
<evidence type="ECO:0000313" key="17">
    <source>
        <dbReference type="EMBL" id="EEG10021.1"/>
    </source>
</evidence>
<dbReference type="GO" id="GO:0015937">
    <property type="term" value="P:coenzyme A biosynthetic process"/>
    <property type="evidence" value="ECO:0007669"/>
    <property type="project" value="UniProtKB-UniRule"/>
</dbReference>
<evidence type="ECO:0000256" key="15">
    <source>
        <dbReference type="ARBA" id="ARBA00040883"/>
    </source>
</evidence>
<evidence type="ECO:0000256" key="11">
    <source>
        <dbReference type="ARBA" id="ARBA00022840"/>
    </source>
</evidence>
<comment type="subunit">
    <text evidence="5 16">Homodimer.</text>
</comment>
<dbReference type="Proteomes" id="UP000003165">
    <property type="component" value="Unassembled WGS sequence"/>
</dbReference>
<evidence type="ECO:0000256" key="2">
    <source>
        <dbReference type="ARBA" id="ARBA00001958"/>
    </source>
</evidence>
<protein>
    <recommendedName>
        <fullName evidence="15 16">Type III pantothenate kinase</fullName>
        <ecNumber evidence="6 16">2.7.1.33</ecNumber>
    </recommendedName>
    <alternativeName>
        <fullName evidence="16">PanK-III</fullName>
    </alternativeName>
    <alternativeName>
        <fullName evidence="16">Pantothenic acid kinase</fullName>
    </alternativeName>
</protein>
<comment type="cofactor">
    <cofactor evidence="2">
        <name>K(+)</name>
        <dbReference type="ChEBI" id="CHEBI:29103"/>
    </cofactor>
</comment>
<dbReference type="Gene3D" id="3.30.420.40">
    <property type="match status" value="2"/>
</dbReference>
<dbReference type="GO" id="GO:0005524">
    <property type="term" value="F:ATP binding"/>
    <property type="evidence" value="ECO:0007669"/>
    <property type="project" value="UniProtKB-UniRule"/>
</dbReference>
<dbReference type="SUPFAM" id="SSF53067">
    <property type="entry name" value="Actin-like ATPase domain"/>
    <property type="match status" value="2"/>
</dbReference>
<evidence type="ECO:0000256" key="10">
    <source>
        <dbReference type="ARBA" id="ARBA00022777"/>
    </source>
</evidence>
<evidence type="ECO:0000256" key="4">
    <source>
        <dbReference type="ARBA" id="ARBA00005225"/>
    </source>
</evidence>
<keyword evidence="7 16" id="KW-0963">Cytoplasm</keyword>
<organism evidence="17 18">
    <name type="scientific">Pseudogulbenkiania ferrooxidans 2002</name>
    <dbReference type="NCBI Taxonomy" id="279714"/>
    <lineage>
        <taxon>Bacteria</taxon>
        <taxon>Pseudomonadati</taxon>
        <taxon>Pseudomonadota</taxon>
        <taxon>Betaproteobacteria</taxon>
        <taxon>Neisseriales</taxon>
        <taxon>Chromobacteriaceae</taxon>
        <taxon>Pseudogulbenkiania</taxon>
    </lineage>
</organism>
<evidence type="ECO:0000256" key="12">
    <source>
        <dbReference type="ARBA" id="ARBA00022958"/>
    </source>
</evidence>
<comment type="catalytic activity">
    <reaction evidence="1 16">
        <text>(R)-pantothenate + ATP = (R)-4'-phosphopantothenate + ADP + H(+)</text>
        <dbReference type="Rhea" id="RHEA:16373"/>
        <dbReference type="ChEBI" id="CHEBI:10986"/>
        <dbReference type="ChEBI" id="CHEBI:15378"/>
        <dbReference type="ChEBI" id="CHEBI:29032"/>
        <dbReference type="ChEBI" id="CHEBI:30616"/>
        <dbReference type="ChEBI" id="CHEBI:456216"/>
        <dbReference type="EC" id="2.7.1.33"/>
    </reaction>
</comment>
<feature type="active site" description="Proton acceptor" evidence="16">
    <location>
        <position position="95"/>
    </location>
</feature>
<reference evidence="17 18" key="1">
    <citation type="submission" date="2009-02" db="EMBL/GenBank/DDBJ databases">
        <title>Sequencing of the draft genome and assembly of Lutiella nitroferrum 2002.</title>
        <authorList>
            <consortium name="US DOE Joint Genome Institute (JGI-PGF)"/>
            <person name="Lucas S."/>
            <person name="Copeland A."/>
            <person name="Lapidus A."/>
            <person name="Glavina del Rio T."/>
            <person name="Tice H."/>
            <person name="Bruce D."/>
            <person name="Goodwin L."/>
            <person name="Pitluck S."/>
            <person name="Larimer F."/>
            <person name="Land M.L."/>
            <person name="Hauser L."/>
            <person name="Coates J.D."/>
        </authorList>
    </citation>
    <scope>NUCLEOTIDE SEQUENCE [LARGE SCALE GENOMIC DNA]</scope>
    <source>
        <strain evidence="17 18">2002</strain>
    </source>
</reference>
<dbReference type="Pfam" id="PF03309">
    <property type="entry name" value="Pan_kinase"/>
    <property type="match status" value="1"/>
</dbReference>
<dbReference type="PANTHER" id="PTHR34265">
    <property type="entry name" value="TYPE III PANTOTHENATE KINASE"/>
    <property type="match status" value="1"/>
</dbReference>
<comment type="caution">
    <text evidence="16">Lacks conserved residue(s) required for the propagation of feature annotation.</text>
</comment>
<dbReference type="InterPro" id="IPR043129">
    <property type="entry name" value="ATPase_NBD"/>
</dbReference>
<feature type="binding site" evidence="16">
    <location>
        <position position="118"/>
    </location>
    <ligand>
        <name>ATP</name>
        <dbReference type="ChEBI" id="CHEBI:30616"/>
    </ligand>
</feature>
<evidence type="ECO:0000256" key="5">
    <source>
        <dbReference type="ARBA" id="ARBA00011738"/>
    </source>
</evidence>
<keyword evidence="12 16" id="KW-0630">Potassium</keyword>
<evidence type="ECO:0000256" key="6">
    <source>
        <dbReference type="ARBA" id="ARBA00012102"/>
    </source>
</evidence>
<dbReference type="CDD" id="cd24015">
    <property type="entry name" value="ASKHA_NBD_PanK-III"/>
    <property type="match status" value="1"/>
</dbReference>
<dbReference type="EC" id="2.7.1.33" evidence="6 16"/>
<dbReference type="PANTHER" id="PTHR34265:SF1">
    <property type="entry name" value="TYPE III PANTOTHENATE KINASE"/>
    <property type="match status" value="1"/>
</dbReference>
<evidence type="ECO:0000256" key="8">
    <source>
        <dbReference type="ARBA" id="ARBA00022679"/>
    </source>
</evidence>
<dbReference type="eggNOG" id="COG1521">
    <property type="taxonomic scope" value="Bacteria"/>
</dbReference>
<keyword evidence="10 16" id="KW-0418">Kinase</keyword>
<dbReference type="GO" id="GO:0005737">
    <property type="term" value="C:cytoplasm"/>
    <property type="evidence" value="ECO:0007669"/>
    <property type="project" value="UniProtKB-SubCell"/>
</dbReference>
<name>B9YY21_9NEIS</name>
<dbReference type="UniPathway" id="UPA00241">
    <property type="reaction ID" value="UER00352"/>
</dbReference>
<comment type="function">
    <text evidence="16">Catalyzes the phosphorylation of pantothenate (Pan), the first step in CoA biosynthesis.</text>
</comment>
<evidence type="ECO:0000256" key="16">
    <source>
        <dbReference type="HAMAP-Rule" id="MF_01274"/>
    </source>
</evidence>
<accession>B9YY21</accession>
<evidence type="ECO:0000256" key="7">
    <source>
        <dbReference type="ARBA" id="ARBA00022490"/>
    </source>
</evidence>
<evidence type="ECO:0000256" key="3">
    <source>
        <dbReference type="ARBA" id="ARBA00004496"/>
    </source>
</evidence>
<dbReference type="GO" id="GO:0004594">
    <property type="term" value="F:pantothenate kinase activity"/>
    <property type="evidence" value="ECO:0007669"/>
    <property type="project" value="UniProtKB-UniRule"/>
</dbReference>
<gene>
    <name evidence="16" type="primary">coaX</name>
    <name evidence="17" type="ORF">FuraDRAFT_0003</name>
</gene>
<dbReference type="NCBIfam" id="TIGR00671">
    <property type="entry name" value="baf"/>
    <property type="match status" value="1"/>
</dbReference>
<evidence type="ECO:0000313" key="18">
    <source>
        <dbReference type="Proteomes" id="UP000003165"/>
    </source>
</evidence>
<feature type="binding site" evidence="16">
    <location>
        <position position="168"/>
    </location>
    <ligand>
        <name>substrate</name>
    </ligand>
</feature>
<keyword evidence="11 16" id="KW-0067">ATP-binding</keyword>
<comment type="pathway">
    <text evidence="4 16">Cofactor biosynthesis; coenzyme A biosynthesis; CoA from (R)-pantothenate: step 1/5.</text>
</comment>
<evidence type="ECO:0000256" key="13">
    <source>
        <dbReference type="ARBA" id="ARBA00022993"/>
    </source>
</evidence>
<keyword evidence="8 16" id="KW-0808">Transferase</keyword>
<dbReference type="HAMAP" id="MF_01274">
    <property type="entry name" value="Pantothen_kinase_3"/>
    <property type="match status" value="1"/>
</dbReference>